<evidence type="ECO:0000256" key="4">
    <source>
        <dbReference type="SAM" id="MobiDB-lite"/>
    </source>
</evidence>
<comment type="caution">
    <text evidence="5">The sequence shown here is derived from an EMBL/GenBank/DDBJ whole genome shotgun (WGS) entry which is preliminary data.</text>
</comment>
<dbReference type="SMART" id="SM00248">
    <property type="entry name" value="ANK"/>
    <property type="match status" value="6"/>
</dbReference>
<sequence length="368" mass="37668">MPARSGRAFILQSWYDRAQSETHSQGPDSTLLALAAAGDVPRMLALLYPAADSEQTRGAGSELADSDHQHQRQPHHAAPPRRLQCMASSRSEPGRLCQLAHQGSHPRLSMRGQPSSYGGLDDRDADGNTPLMVALQHEQVRAACLLMQAGADVALLSDCGAGALLSACLVGGGSLMAVDMLLRKGAPVDPSPALVTVPGSEAGGITPLMCACIWGHGDVAAALIEHDASMLSIDADGRTALMHACLNKKEKAGLALLAACKRSDRCALAAQADAKGDTPLHAACALRLEALVNALLAADAPLSVVDSRGSTALAIATLVGAAGAVQALLEAGASGADGADLNFKSGRSSRMHSGSRSTRTSSKARSGG</sequence>
<dbReference type="SUPFAM" id="SSF48403">
    <property type="entry name" value="Ankyrin repeat"/>
    <property type="match status" value="1"/>
</dbReference>
<dbReference type="Proteomes" id="UP000664859">
    <property type="component" value="Unassembled WGS sequence"/>
</dbReference>
<proteinExistence type="predicted"/>
<evidence type="ECO:0000313" key="6">
    <source>
        <dbReference type="Proteomes" id="UP000664859"/>
    </source>
</evidence>
<feature type="region of interest" description="Disordered" evidence="4">
    <location>
        <begin position="337"/>
        <end position="368"/>
    </location>
</feature>
<organism evidence="5 6">
    <name type="scientific">Tribonema minus</name>
    <dbReference type="NCBI Taxonomy" id="303371"/>
    <lineage>
        <taxon>Eukaryota</taxon>
        <taxon>Sar</taxon>
        <taxon>Stramenopiles</taxon>
        <taxon>Ochrophyta</taxon>
        <taxon>PX clade</taxon>
        <taxon>Xanthophyceae</taxon>
        <taxon>Tribonematales</taxon>
        <taxon>Tribonemataceae</taxon>
        <taxon>Tribonema</taxon>
    </lineage>
</organism>
<keyword evidence="6" id="KW-1185">Reference proteome</keyword>
<dbReference type="InterPro" id="IPR002110">
    <property type="entry name" value="Ankyrin_rpt"/>
</dbReference>
<gene>
    <name evidence="5" type="ORF">JKP88DRAFT_288245</name>
</gene>
<dbReference type="PROSITE" id="PS50297">
    <property type="entry name" value="ANK_REP_REGION"/>
    <property type="match status" value="1"/>
</dbReference>
<dbReference type="AlphaFoldDB" id="A0A836CKX6"/>
<dbReference type="PANTHER" id="PTHR24126">
    <property type="entry name" value="ANKYRIN REPEAT, PH AND SEC7 DOMAIN CONTAINING PROTEIN SECG-RELATED"/>
    <property type="match status" value="1"/>
</dbReference>
<dbReference type="Gene3D" id="1.25.40.20">
    <property type="entry name" value="Ankyrin repeat-containing domain"/>
    <property type="match status" value="3"/>
</dbReference>
<feature type="repeat" description="ANK" evidence="3">
    <location>
        <begin position="126"/>
        <end position="158"/>
    </location>
</feature>
<keyword evidence="2 3" id="KW-0040">ANK repeat</keyword>
<dbReference type="InterPro" id="IPR036770">
    <property type="entry name" value="Ankyrin_rpt-contain_sf"/>
</dbReference>
<evidence type="ECO:0000313" key="5">
    <source>
        <dbReference type="EMBL" id="KAG5187151.1"/>
    </source>
</evidence>
<reference evidence="5" key="1">
    <citation type="submission" date="2021-02" db="EMBL/GenBank/DDBJ databases">
        <title>First Annotated Genome of the Yellow-green Alga Tribonema minus.</title>
        <authorList>
            <person name="Mahan K.M."/>
        </authorList>
    </citation>
    <scope>NUCLEOTIDE SEQUENCE</scope>
    <source>
        <strain evidence="5">UTEX B ZZ1240</strain>
    </source>
</reference>
<evidence type="ECO:0000256" key="3">
    <source>
        <dbReference type="PROSITE-ProRule" id="PRU00023"/>
    </source>
</evidence>
<dbReference type="Pfam" id="PF12796">
    <property type="entry name" value="Ank_2"/>
    <property type="match status" value="2"/>
</dbReference>
<name>A0A836CKX6_9STRA</name>
<dbReference type="PANTHER" id="PTHR24126:SF14">
    <property type="entry name" value="ANK_REP_REGION DOMAIN-CONTAINING PROTEIN"/>
    <property type="match status" value="1"/>
</dbReference>
<evidence type="ECO:0000256" key="2">
    <source>
        <dbReference type="ARBA" id="ARBA00023043"/>
    </source>
</evidence>
<dbReference type="EMBL" id="JAFCMP010000093">
    <property type="protein sequence ID" value="KAG5187151.1"/>
    <property type="molecule type" value="Genomic_DNA"/>
</dbReference>
<keyword evidence="1" id="KW-0677">Repeat</keyword>
<feature type="region of interest" description="Disordered" evidence="4">
    <location>
        <begin position="55"/>
        <end position="89"/>
    </location>
</feature>
<protein>
    <submittedName>
        <fullName evidence="5">Ankyrin repeat-containing domain protein</fullName>
    </submittedName>
</protein>
<dbReference type="PROSITE" id="PS50088">
    <property type="entry name" value="ANK_REPEAT"/>
    <property type="match status" value="2"/>
</dbReference>
<dbReference type="OrthoDB" id="194358at2759"/>
<evidence type="ECO:0000256" key="1">
    <source>
        <dbReference type="ARBA" id="ARBA00022737"/>
    </source>
</evidence>
<feature type="compositionally biased region" description="Low complexity" evidence="4">
    <location>
        <begin position="345"/>
        <end position="368"/>
    </location>
</feature>
<feature type="repeat" description="ANK" evidence="3">
    <location>
        <begin position="275"/>
        <end position="307"/>
    </location>
</feature>
<accession>A0A836CKX6</accession>
<dbReference type="Pfam" id="PF00023">
    <property type="entry name" value="Ank"/>
    <property type="match status" value="1"/>
</dbReference>